<dbReference type="AlphaFoldDB" id="A0A9X2NFN7"/>
<evidence type="ECO:0000256" key="1">
    <source>
        <dbReference type="SAM" id="MobiDB-lite"/>
    </source>
</evidence>
<gene>
    <name evidence="2" type="ORF">M8542_23795</name>
</gene>
<protein>
    <submittedName>
        <fullName evidence="2">Uncharacterized protein</fullName>
    </submittedName>
</protein>
<proteinExistence type="predicted"/>
<organism evidence="2 3">
    <name type="scientific">Amycolatopsis iheyensis</name>
    <dbReference type="NCBI Taxonomy" id="2945988"/>
    <lineage>
        <taxon>Bacteria</taxon>
        <taxon>Bacillati</taxon>
        <taxon>Actinomycetota</taxon>
        <taxon>Actinomycetes</taxon>
        <taxon>Pseudonocardiales</taxon>
        <taxon>Pseudonocardiaceae</taxon>
        <taxon>Amycolatopsis</taxon>
    </lineage>
</organism>
<reference evidence="2" key="1">
    <citation type="submission" date="2022-06" db="EMBL/GenBank/DDBJ databases">
        <title>Amycolatopsis iheyaensis sp. nov., a new species of the genus Amycolatopsis isolated from soil in Iheya island, Japan.</title>
        <authorList>
            <person name="Ngamcharungchit C."/>
            <person name="Kanto H."/>
            <person name="Take A."/>
            <person name="Intra B."/>
            <person name="Matsumoto A."/>
            <person name="Panbangred W."/>
            <person name="Inahashi Y."/>
        </authorList>
    </citation>
    <scope>NUCLEOTIDE SEQUENCE</scope>
    <source>
        <strain evidence="2">OK19-0408</strain>
    </source>
</reference>
<dbReference type="Proteomes" id="UP001144096">
    <property type="component" value="Unassembled WGS sequence"/>
</dbReference>
<keyword evidence="3" id="KW-1185">Reference proteome</keyword>
<accession>A0A9X2NFN7</accession>
<feature type="compositionally biased region" description="Basic and acidic residues" evidence="1">
    <location>
        <begin position="7"/>
        <end position="17"/>
    </location>
</feature>
<feature type="region of interest" description="Disordered" evidence="1">
    <location>
        <begin position="1"/>
        <end position="30"/>
    </location>
</feature>
<name>A0A9X2NFN7_9PSEU</name>
<evidence type="ECO:0000313" key="3">
    <source>
        <dbReference type="Proteomes" id="UP001144096"/>
    </source>
</evidence>
<evidence type="ECO:0000313" key="2">
    <source>
        <dbReference type="EMBL" id="MCR6485854.1"/>
    </source>
</evidence>
<comment type="caution">
    <text evidence="2">The sequence shown here is derived from an EMBL/GenBank/DDBJ whole genome shotgun (WGS) entry which is preliminary data.</text>
</comment>
<sequence length="62" mass="6772">MSTPTDTKPEETPEPVEKAGPVVPHPEPDEFGWVHIDHVPEKPKDGPVVTPNCGTPCYQVAR</sequence>
<dbReference type="RefSeq" id="WP_257922433.1">
    <property type="nucleotide sequence ID" value="NZ_JAMXQV010000012.1"/>
</dbReference>
<dbReference type="EMBL" id="JAMXQV010000012">
    <property type="protein sequence ID" value="MCR6485854.1"/>
    <property type="molecule type" value="Genomic_DNA"/>
</dbReference>